<sequence length="74" mass="8579">MGDNYNLTVNRIYFKQKEDVVAIDETTVQVRTGSNVGPDPKKKLLLNGTDRKFEILVIRSRLNSYPTYLYFSFS</sequence>
<protein>
    <submittedName>
        <fullName evidence="1">Uncharacterized protein</fullName>
    </submittedName>
</protein>
<name>A0AAD4TEC0_9MAGN</name>
<comment type="caution">
    <text evidence="1">The sequence shown here is derived from an EMBL/GenBank/DDBJ whole genome shotgun (WGS) entry which is preliminary data.</text>
</comment>
<evidence type="ECO:0000313" key="1">
    <source>
        <dbReference type="EMBL" id="KAI3953655.1"/>
    </source>
</evidence>
<gene>
    <name evidence="1" type="ORF">MKW98_017479</name>
</gene>
<reference evidence="1" key="1">
    <citation type="submission" date="2022-04" db="EMBL/GenBank/DDBJ databases">
        <title>A functionally conserved STORR gene fusion in Papaver species that diverged 16.8 million years ago.</title>
        <authorList>
            <person name="Catania T."/>
        </authorList>
    </citation>
    <scope>NUCLEOTIDE SEQUENCE</scope>
    <source>
        <strain evidence="1">S-188037</strain>
    </source>
</reference>
<evidence type="ECO:0000313" key="2">
    <source>
        <dbReference type="Proteomes" id="UP001202328"/>
    </source>
</evidence>
<organism evidence="1 2">
    <name type="scientific">Papaver atlanticum</name>
    <dbReference type="NCBI Taxonomy" id="357466"/>
    <lineage>
        <taxon>Eukaryota</taxon>
        <taxon>Viridiplantae</taxon>
        <taxon>Streptophyta</taxon>
        <taxon>Embryophyta</taxon>
        <taxon>Tracheophyta</taxon>
        <taxon>Spermatophyta</taxon>
        <taxon>Magnoliopsida</taxon>
        <taxon>Ranunculales</taxon>
        <taxon>Papaveraceae</taxon>
        <taxon>Papaveroideae</taxon>
        <taxon>Papaver</taxon>
    </lineage>
</organism>
<keyword evidence="2" id="KW-1185">Reference proteome</keyword>
<dbReference type="AlphaFoldDB" id="A0AAD4TEC0"/>
<dbReference type="EMBL" id="JAJJMB010002020">
    <property type="protein sequence ID" value="KAI3953655.1"/>
    <property type="molecule type" value="Genomic_DNA"/>
</dbReference>
<dbReference type="Proteomes" id="UP001202328">
    <property type="component" value="Unassembled WGS sequence"/>
</dbReference>
<proteinExistence type="predicted"/>
<accession>A0AAD4TEC0</accession>